<gene>
    <name evidence="2" type="ORF">ACFSKP_12660</name>
</gene>
<accession>A0ABW5CZ30</accession>
<keyword evidence="3" id="KW-1185">Reference proteome</keyword>
<evidence type="ECO:0000256" key="1">
    <source>
        <dbReference type="SAM" id="MobiDB-lite"/>
    </source>
</evidence>
<dbReference type="PROSITE" id="PS51257">
    <property type="entry name" value="PROKAR_LIPOPROTEIN"/>
    <property type="match status" value="1"/>
</dbReference>
<evidence type="ECO:0000313" key="2">
    <source>
        <dbReference type="EMBL" id="MFD2247114.1"/>
    </source>
</evidence>
<proteinExistence type="predicted"/>
<evidence type="ECO:0008006" key="4">
    <source>
        <dbReference type="Google" id="ProtNLM"/>
    </source>
</evidence>
<comment type="caution">
    <text evidence="2">The sequence shown here is derived from an EMBL/GenBank/DDBJ whole genome shotgun (WGS) entry which is preliminary data.</text>
</comment>
<name>A0ABW5CZ30_9BACT</name>
<protein>
    <recommendedName>
        <fullName evidence="4">Lipoprotein</fullName>
    </recommendedName>
</protein>
<dbReference type="RefSeq" id="WP_250430050.1">
    <property type="nucleotide sequence ID" value="NZ_JALPRR010000003.1"/>
</dbReference>
<reference evidence="3" key="1">
    <citation type="journal article" date="2019" name="Int. J. Syst. Evol. Microbiol.">
        <title>The Global Catalogue of Microorganisms (GCM) 10K type strain sequencing project: providing services to taxonomists for standard genome sequencing and annotation.</title>
        <authorList>
            <consortium name="The Broad Institute Genomics Platform"/>
            <consortium name="The Broad Institute Genome Sequencing Center for Infectious Disease"/>
            <person name="Wu L."/>
            <person name="Ma J."/>
        </authorList>
    </citation>
    <scope>NUCLEOTIDE SEQUENCE [LARGE SCALE GENOMIC DNA]</scope>
    <source>
        <strain evidence="3">CGMCC 4.1782</strain>
    </source>
</reference>
<dbReference type="EMBL" id="JBHUIM010000002">
    <property type="protein sequence ID" value="MFD2247114.1"/>
    <property type="molecule type" value="Genomic_DNA"/>
</dbReference>
<organism evidence="2 3">
    <name type="scientific">Pontibacter ruber</name>
    <dbReference type="NCBI Taxonomy" id="1343895"/>
    <lineage>
        <taxon>Bacteria</taxon>
        <taxon>Pseudomonadati</taxon>
        <taxon>Bacteroidota</taxon>
        <taxon>Cytophagia</taxon>
        <taxon>Cytophagales</taxon>
        <taxon>Hymenobacteraceae</taxon>
        <taxon>Pontibacter</taxon>
    </lineage>
</organism>
<dbReference type="Proteomes" id="UP001597374">
    <property type="component" value="Unassembled WGS sequence"/>
</dbReference>
<evidence type="ECO:0000313" key="3">
    <source>
        <dbReference type="Proteomes" id="UP001597374"/>
    </source>
</evidence>
<sequence length="230" mass="26658">MKRIYIGLLAALLASCSQVDEQKLSTSKHQPALMDQEIAADSSSMNPEQAKEEGRKPSYYERNFREIRLDEMVGSKTLQEHLADPLIPLLFKDIFQKKAELQDDQAHAIPDSLFSKDKERHPFYFTLVTRTIWWADGAFAEPLYSTMKEYVESNPKQLIEYFRTAPYLTEADFNNWADGVAMEVGVEFENKERVEIGQIEERMVRNCTGCNREELSVLKKFIEKVKEYSP</sequence>
<feature type="region of interest" description="Disordered" evidence="1">
    <location>
        <begin position="38"/>
        <end position="57"/>
    </location>
</feature>